<reference evidence="1 2" key="1">
    <citation type="submission" date="2018-11" db="EMBL/GenBank/DDBJ databases">
        <authorList>
            <consortium name="Pathogen Informatics"/>
        </authorList>
    </citation>
    <scope>NUCLEOTIDE SEQUENCE [LARGE SCALE GENOMIC DNA]</scope>
</reference>
<dbReference type="EMBL" id="UZAE01004088">
    <property type="protein sequence ID" value="VDO00987.1"/>
    <property type="molecule type" value="Genomic_DNA"/>
</dbReference>
<dbReference type="Proteomes" id="UP000278807">
    <property type="component" value="Unassembled WGS sequence"/>
</dbReference>
<dbReference type="AlphaFoldDB" id="A0A3P7SV95"/>
<accession>A0A3P7SV95</accession>
<gene>
    <name evidence="1" type="ORF">HNAJ_LOCUS5127</name>
</gene>
<organism evidence="1 2">
    <name type="scientific">Rodentolepis nana</name>
    <name type="common">Dwarf tapeworm</name>
    <name type="synonym">Hymenolepis nana</name>
    <dbReference type="NCBI Taxonomy" id="102285"/>
    <lineage>
        <taxon>Eukaryota</taxon>
        <taxon>Metazoa</taxon>
        <taxon>Spiralia</taxon>
        <taxon>Lophotrochozoa</taxon>
        <taxon>Platyhelminthes</taxon>
        <taxon>Cestoda</taxon>
        <taxon>Eucestoda</taxon>
        <taxon>Cyclophyllidea</taxon>
        <taxon>Hymenolepididae</taxon>
        <taxon>Rodentolepis</taxon>
    </lineage>
</organism>
<name>A0A3P7SV95_RODNA</name>
<sequence>MIVVSRLQGFLFSSSRCLDQNTDQHCCEGRPAFFSIPQGV</sequence>
<protein>
    <submittedName>
        <fullName evidence="1">Uncharacterized protein</fullName>
    </submittedName>
</protein>
<keyword evidence="2" id="KW-1185">Reference proteome</keyword>
<evidence type="ECO:0000313" key="1">
    <source>
        <dbReference type="EMBL" id="VDO00987.1"/>
    </source>
</evidence>
<evidence type="ECO:0000313" key="2">
    <source>
        <dbReference type="Proteomes" id="UP000278807"/>
    </source>
</evidence>
<proteinExistence type="predicted"/>